<keyword evidence="1" id="KW-1185">Reference proteome</keyword>
<dbReference type="PANTHER" id="PTHR46354:SF7">
    <property type="entry name" value="PROTEIN DOG1-LIKE 1"/>
    <property type="match status" value="1"/>
</dbReference>
<reference evidence="2" key="1">
    <citation type="submission" date="2025-08" db="UniProtKB">
        <authorList>
            <consortium name="RefSeq"/>
        </authorList>
    </citation>
    <scope>IDENTIFICATION</scope>
    <source>
        <tissue evidence="2">Leaves</tissue>
    </source>
</reference>
<dbReference type="FunCoup" id="A0A2I4HT86">
    <property type="interactions" value="77"/>
</dbReference>
<dbReference type="KEGG" id="jre:109021212"/>
<dbReference type="Proteomes" id="UP000235220">
    <property type="component" value="Chromosome 3"/>
</dbReference>
<proteinExistence type="predicted"/>
<protein>
    <submittedName>
        <fullName evidence="2">Protein DELAY OF GERMINATION 1-like</fullName>
    </submittedName>
</protein>
<name>A0A2I4HT86_JUGRE</name>
<dbReference type="STRING" id="51240.A0A2I4HT86"/>
<dbReference type="SMR" id="A0A2I4HT86"/>
<dbReference type="InterPro" id="IPR051886">
    <property type="entry name" value="Seed_Dev/Stress_Resp_Reg"/>
</dbReference>
<evidence type="ECO:0000313" key="1">
    <source>
        <dbReference type="Proteomes" id="UP000235220"/>
    </source>
</evidence>
<evidence type="ECO:0000313" key="2">
    <source>
        <dbReference type="RefSeq" id="XP_018859354.2"/>
    </source>
</evidence>
<dbReference type="GO" id="GO:0006351">
    <property type="term" value="P:DNA-templated transcription"/>
    <property type="evidence" value="ECO:0007669"/>
    <property type="project" value="InterPro"/>
</dbReference>
<dbReference type="GO" id="GO:0043565">
    <property type="term" value="F:sequence-specific DNA binding"/>
    <property type="evidence" value="ECO:0007669"/>
    <property type="project" value="InterPro"/>
</dbReference>
<dbReference type="Pfam" id="PF14144">
    <property type="entry name" value="DOG1"/>
    <property type="match status" value="1"/>
</dbReference>
<organism evidence="1 2">
    <name type="scientific">Juglans regia</name>
    <name type="common">English walnut</name>
    <dbReference type="NCBI Taxonomy" id="51240"/>
    <lineage>
        <taxon>Eukaryota</taxon>
        <taxon>Viridiplantae</taxon>
        <taxon>Streptophyta</taxon>
        <taxon>Embryophyta</taxon>
        <taxon>Tracheophyta</taxon>
        <taxon>Spermatophyta</taxon>
        <taxon>Magnoliopsida</taxon>
        <taxon>eudicotyledons</taxon>
        <taxon>Gunneridae</taxon>
        <taxon>Pentapetalae</taxon>
        <taxon>rosids</taxon>
        <taxon>fabids</taxon>
        <taxon>Fagales</taxon>
        <taxon>Juglandaceae</taxon>
        <taxon>Juglans</taxon>
    </lineage>
</organism>
<dbReference type="PANTHER" id="PTHR46354">
    <property type="entry name" value="DOG1 DOMAIN-CONTAINING PROTEIN"/>
    <property type="match status" value="1"/>
</dbReference>
<dbReference type="AlphaFoldDB" id="A0A2I4HT86"/>
<dbReference type="Gramene" id="Jr03_08600_p1">
    <property type="protein sequence ID" value="cds.Jr03_08600_p1"/>
    <property type="gene ID" value="Jr03_08600"/>
</dbReference>
<accession>A0A2I4HT86</accession>
<dbReference type="PROSITE" id="PS51806">
    <property type="entry name" value="DOG1"/>
    <property type="match status" value="1"/>
</dbReference>
<dbReference type="GeneID" id="109021212"/>
<gene>
    <name evidence="2" type="primary">LOC109021212</name>
</gene>
<sequence length="176" mass="19606">MKMKTTLANSQKSACIEHFQDYADKRSQLAHNDVSAFFAPAWCTNWENSLLWLAGCRPSQYIRLVYALCGLEIEVHLSEFLQGTSSSSANLGYLSSKQLHPINMLQGKTLRSEEKLTNRMATLQEDVADHPIVGIAKGLSQVGEMNGEVDRALDKHEQAMVGVLEEAGRLRLNTLK</sequence>
<dbReference type="OrthoDB" id="1897224at2759"/>
<dbReference type="RefSeq" id="XP_018859354.2">
    <property type="nucleotide sequence ID" value="XM_019003809.2"/>
</dbReference>
<dbReference type="InterPro" id="IPR025422">
    <property type="entry name" value="TGA_domain"/>
</dbReference>